<keyword evidence="3" id="KW-1185">Reference proteome</keyword>
<evidence type="ECO:0000313" key="1">
    <source>
        <dbReference type="EMBL" id="KAF4031846.1"/>
    </source>
</evidence>
<dbReference type="AlphaFoldDB" id="A0A833S3M9"/>
<name>A0A833S3M9_PHYIN</name>
<dbReference type="InterPro" id="IPR036397">
    <property type="entry name" value="RNaseH_sf"/>
</dbReference>
<evidence type="ECO:0000313" key="2">
    <source>
        <dbReference type="EMBL" id="KAF4146695.1"/>
    </source>
</evidence>
<dbReference type="InterPro" id="IPR036388">
    <property type="entry name" value="WH-like_DNA-bd_sf"/>
</dbReference>
<organism evidence="1 3">
    <name type="scientific">Phytophthora infestans</name>
    <name type="common">Potato late blight agent</name>
    <name type="synonym">Botrytis infestans</name>
    <dbReference type="NCBI Taxonomy" id="4787"/>
    <lineage>
        <taxon>Eukaryota</taxon>
        <taxon>Sar</taxon>
        <taxon>Stramenopiles</taxon>
        <taxon>Oomycota</taxon>
        <taxon>Peronosporomycetes</taxon>
        <taxon>Peronosporales</taxon>
        <taxon>Peronosporaceae</taxon>
        <taxon>Phytophthora</taxon>
    </lineage>
</organism>
<dbReference type="EMBL" id="WSZM01000536">
    <property type="protein sequence ID" value="KAF4031846.1"/>
    <property type="molecule type" value="Genomic_DNA"/>
</dbReference>
<accession>A0A833S3M9</accession>
<dbReference type="Gene3D" id="3.30.420.10">
    <property type="entry name" value="Ribonuclease H-like superfamily/Ribonuclease H"/>
    <property type="match status" value="2"/>
</dbReference>
<dbReference type="Proteomes" id="UP000602510">
    <property type="component" value="Unassembled WGS sequence"/>
</dbReference>
<protein>
    <recommendedName>
        <fullName evidence="4">Tc1-like transposase DDE domain-containing protein</fullName>
    </recommendedName>
</protein>
<evidence type="ECO:0008006" key="4">
    <source>
        <dbReference type="Google" id="ProtNLM"/>
    </source>
</evidence>
<sequence>MGPIRKEYSHDLRCRVVQKWRAKISTRTISKALLIPGWSTRAILDFNKANVHCKPVPRPGRTPLTDTREDLHIVLVVEANRFVTQLTPDLGVKVSSEVVRALVKAAGLHRRSVRTKPYLSRRQHCPEEKWRTVLFSDEASVELHDKTGRISVWRRSHMTFDDKCVLPTFLNFHVSRSWFEHLSVSSIAPYLDPTSPLRNSSWIYKVTLFATSSWLKELKLKSFGHPPQSPGLNPIENLWFLMKPELSKDPALAQLSWNLIRRVET</sequence>
<gene>
    <name evidence="1" type="ORF">GN244_ATG16363</name>
    <name evidence="2" type="ORF">GN958_ATG04108</name>
</gene>
<comment type="caution">
    <text evidence="1">The sequence shown here is derived from an EMBL/GenBank/DDBJ whole genome shotgun (WGS) entry which is preliminary data.</text>
</comment>
<dbReference type="EMBL" id="JAACNO010000569">
    <property type="protein sequence ID" value="KAF4146695.1"/>
    <property type="molecule type" value="Genomic_DNA"/>
</dbReference>
<dbReference type="Proteomes" id="UP000704712">
    <property type="component" value="Unassembled WGS sequence"/>
</dbReference>
<evidence type="ECO:0000313" key="3">
    <source>
        <dbReference type="Proteomes" id="UP000602510"/>
    </source>
</evidence>
<dbReference type="GO" id="GO:0003676">
    <property type="term" value="F:nucleic acid binding"/>
    <property type="evidence" value="ECO:0007669"/>
    <property type="project" value="InterPro"/>
</dbReference>
<dbReference type="Gene3D" id="1.10.10.10">
    <property type="entry name" value="Winged helix-like DNA-binding domain superfamily/Winged helix DNA-binding domain"/>
    <property type="match status" value="1"/>
</dbReference>
<proteinExistence type="predicted"/>
<reference evidence="1" key="1">
    <citation type="submission" date="2020-04" db="EMBL/GenBank/DDBJ databases">
        <title>Hybrid Assembly of Korean Phytophthora infestans isolates.</title>
        <authorList>
            <person name="Prokchorchik M."/>
            <person name="Lee Y."/>
            <person name="Seo J."/>
            <person name="Cho J.-H."/>
            <person name="Park Y.-E."/>
            <person name="Jang D.-C."/>
            <person name="Im J.-S."/>
            <person name="Choi J.-G."/>
            <person name="Park H.-J."/>
            <person name="Lee G.-B."/>
            <person name="Lee Y.-G."/>
            <person name="Hong S.-Y."/>
            <person name="Cho K."/>
            <person name="Sohn K.H."/>
        </authorList>
    </citation>
    <scope>NUCLEOTIDE SEQUENCE</scope>
    <source>
        <strain evidence="1">KR_1_A1</strain>
        <strain evidence="2">KR_2_A2</strain>
    </source>
</reference>